<dbReference type="GO" id="GO:0030246">
    <property type="term" value="F:carbohydrate binding"/>
    <property type="evidence" value="ECO:0007669"/>
    <property type="project" value="UniProtKB-ARBA"/>
</dbReference>
<dbReference type="GO" id="GO:0030313">
    <property type="term" value="C:cell envelope"/>
    <property type="evidence" value="ECO:0007669"/>
    <property type="project" value="UniProtKB-SubCell"/>
</dbReference>
<evidence type="ECO:0000313" key="6">
    <source>
        <dbReference type="EMBL" id="MSS35224.1"/>
    </source>
</evidence>
<keyword evidence="7" id="KW-1185">Reference proteome</keyword>
<dbReference type="PANTHER" id="PTHR46847:SF1">
    <property type="entry name" value="D-ALLOSE-BINDING PERIPLASMIC PROTEIN-RELATED"/>
    <property type="match status" value="1"/>
</dbReference>
<organism evidence="6 7">
    <name type="scientific">Clostridium porci</name>
    <dbReference type="NCBI Taxonomy" id="2605778"/>
    <lineage>
        <taxon>Bacteria</taxon>
        <taxon>Bacillati</taxon>
        <taxon>Bacillota</taxon>
        <taxon>Clostridia</taxon>
        <taxon>Eubacteriales</taxon>
        <taxon>Clostridiaceae</taxon>
        <taxon>Clostridium</taxon>
    </lineage>
</organism>
<proteinExistence type="inferred from homology"/>
<name>A0A7X2NHX6_9CLOT</name>
<keyword evidence="4" id="KW-0812">Transmembrane</keyword>
<feature type="transmembrane region" description="Helical" evidence="4">
    <location>
        <begin position="7"/>
        <end position="29"/>
    </location>
</feature>
<dbReference type="Gene3D" id="3.40.50.2300">
    <property type="match status" value="2"/>
</dbReference>
<evidence type="ECO:0000256" key="4">
    <source>
        <dbReference type="SAM" id="Phobius"/>
    </source>
</evidence>
<dbReference type="EMBL" id="VUMD01000001">
    <property type="protein sequence ID" value="MSS35224.1"/>
    <property type="molecule type" value="Genomic_DNA"/>
</dbReference>
<comment type="subcellular location">
    <subcellularLocation>
        <location evidence="1">Cell envelope</location>
    </subcellularLocation>
</comment>
<keyword evidence="4" id="KW-1133">Transmembrane helix</keyword>
<comment type="caution">
    <text evidence="6">The sequence shown here is derived from an EMBL/GenBank/DDBJ whole genome shotgun (WGS) entry which is preliminary data.</text>
</comment>
<gene>
    <name evidence="6" type="ORF">FYJ39_01165</name>
</gene>
<dbReference type="Pfam" id="PF13407">
    <property type="entry name" value="Peripla_BP_4"/>
    <property type="match status" value="1"/>
</dbReference>
<dbReference type="RefSeq" id="WP_154470632.1">
    <property type="nucleotide sequence ID" value="NZ_DBEWUL010000147.1"/>
</dbReference>
<comment type="similarity">
    <text evidence="2">Belongs to the bacterial solute-binding protein 2 family.</text>
</comment>
<dbReference type="AlphaFoldDB" id="A0A7X2NHX6"/>
<dbReference type="InterPro" id="IPR028082">
    <property type="entry name" value="Peripla_BP_I"/>
</dbReference>
<evidence type="ECO:0000256" key="1">
    <source>
        <dbReference type="ARBA" id="ARBA00004196"/>
    </source>
</evidence>
<dbReference type="InterPro" id="IPR025997">
    <property type="entry name" value="SBP_2_dom"/>
</dbReference>
<dbReference type="SUPFAM" id="SSF53822">
    <property type="entry name" value="Periplasmic binding protein-like I"/>
    <property type="match status" value="1"/>
</dbReference>
<evidence type="ECO:0000256" key="2">
    <source>
        <dbReference type="ARBA" id="ARBA00007639"/>
    </source>
</evidence>
<sequence length="323" mass="36226">MSNREKFLWCMYAGVLILLFLMSSTDLIIKEKKAEILPISVIIEDAGDDYYINYKKGMDKAAEEFLCDVNFITLYRTNDHEQQMELVQREIRDGAKAVILSPVNESNAVMALEQLKPSCPIILLGVPVPSEYVADTISLDSYGMGEMTAKAVIKQAPQEVPVYLFTEGILYGDNANVYDGVRSSLEEQGFTCRLVERKDDDTYRKVIEETVYPGDGQITIVAMDTPSLDQVARILEGSTVYQDHVSGLYGIGSTTAILNSVDKGIIRGIAAYSQFNQGYLSVKRAVEAIQGSRQGQHIKLPAVYIHKENLRDKQYEKMFYPIE</sequence>
<feature type="domain" description="Periplasmic binding protein" evidence="5">
    <location>
        <begin position="39"/>
        <end position="291"/>
    </location>
</feature>
<keyword evidence="4" id="KW-0472">Membrane</keyword>
<keyword evidence="3" id="KW-0732">Signal</keyword>
<evidence type="ECO:0000256" key="3">
    <source>
        <dbReference type="ARBA" id="ARBA00022729"/>
    </source>
</evidence>
<reference evidence="6 7" key="1">
    <citation type="submission" date="2019-08" db="EMBL/GenBank/DDBJ databases">
        <title>In-depth cultivation of the pig gut microbiome towards novel bacterial diversity and tailored functional studies.</title>
        <authorList>
            <person name="Wylensek D."/>
            <person name="Hitch T.C.A."/>
            <person name="Clavel T."/>
        </authorList>
    </citation>
    <scope>NUCLEOTIDE SEQUENCE [LARGE SCALE GENOMIC DNA]</scope>
    <source>
        <strain evidence="6 7">WCA-389-WT-23D1</strain>
    </source>
</reference>
<accession>A0A7X2NHX6</accession>
<dbReference type="Proteomes" id="UP000429958">
    <property type="component" value="Unassembled WGS sequence"/>
</dbReference>
<evidence type="ECO:0000313" key="7">
    <source>
        <dbReference type="Proteomes" id="UP000429958"/>
    </source>
</evidence>
<dbReference type="PANTHER" id="PTHR46847">
    <property type="entry name" value="D-ALLOSE-BINDING PERIPLASMIC PROTEIN-RELATED"/>
    <property type="match status" value="1"/>
</dbReference>
<protein>
    <submittedName>
        <fullName evidence="6">Sugar ABC transporter substrate-binding protein</fullName>
    </submittedName>
</protein>
<evidence type="ECO:0000259" key="5">
    <source>
        <dbReference type="Pfam" id="PF13407"/>
    </source>
</evidence>